<dbReference type="AlphaFoldDB" id="Q7MAU9"/>
<feature type="transmembrane region" description="Helical" evidence="8">
    <location>
        <begin position="468"/>
        <end position="488"/>
    </location>
</feature>
<keyword evidence="6 8" id="KW-1133">Transmembrane helix</keyword>
<dbReference type="GO" id="GO:0005886">
    <property type="term" value="C:plasma membrane"/>
    <property type="evidence" value="ECO:0007669"/>
    <property type="project" value="UniProtKB-SubCell"/>
</dbReference>
<feature type="transmembrane region" description="Helical" evidence="8">
    <location>
        <begin position="49"/>
        <end position="68"/>
    </location>
</feature>
<sequence>MKIRATLNPPVFFSSILLIFGFVLFGALMPQRANTLFSMIQKGIIEKLGWFYILSVALFLIFVLYLAISRHGDVKLGADHSEPEFSYKSWFAMLFSAGMGIGLMYFGVAEPVMHFLSPPKMEGGTVEAAKEAMKITFFHWGIHAWAIYALVALALAYFSFRHQLPFTIRSAFYPLIGERIKGRLGDAIDTFAVISTMFGVATSLGFGVLQVNSGLSYLFEIPNTIWTQILLIAFITSLATISVVLGLSGGIKRLSELNLFLAIALMLFVLLAGPTLFIIQTFVQNIGAYLSDLTYKTFNLHAYEPTGWIGGWTIFYWAWWIAWSPFVGMFIARISKGRTIREFVIGVLMVPVGFTFLWLTVFGDSAIFLILKENLTSLGSAVQADSTTALFKFLESLPFSFITSLLATILIITFFVTSSDSGSLVIDMLTSGGIKETPLWQRIFWSSSEGFVAAALLLAGGLGALQTASIIFALPFSIIMLFMAYGMHKALRIEAIKKEALKVQGAITFSPSYSPIPWQKRLKNLISRHKKSAITLFIQERVFEAITAVSQELEREGVLSKVKKGEGSISLEVLHGEEIDFLYEVRNRGYTSTTFIMSSESEDEIYQYHRAEVFLKEGSQGYDLMGYSKEQIIADILNQYRRHMQFLHLLR</sequence>
<evidence type="ECO:0000313" key="9">
    <source>
        <dbReference type="EMBL" id="CAE09180.1"/>
    </source>
</evidence>
<dbReference type="PANTHER" id="PTHR30047">
    <property type="entry name" value="HIGH-AFFINITY CHOLINE TRANSPORT PROTEIN-RELATED"/>
    <property type="match status" value="1"/>
</dbReference>
<dbReference type="InterPro" id="IPR000060">
    <property type="entry name" value="BCCT_transptr"/>
</dbReference>
<proteinExistence type="inferred from homology"/>
<evidence type="ECO:0000313" key="10">
    <source>
        <dbReference type="Proteomes" id="UP000000422"/>
    </source>
</evidence>
<comment type="subcellular location">
    <subcellularLocation>
        <location evidence="1">Cell membrane</location>
        <topology evidence="1">Multi-pass membrane protein</topology>
    </subcellularLocation>
</comment>
<keyword evidence="4" id="KW-1003">Cell membrane</keyword>
<keyword evidence="3" id="KW-0813">Transport</keyword>
<feature type="transmembrane region" description="Helical" evidence="8">
    <location>
        <begin position="344"/>
        <end position="371"/>
    </location>
</feature>
<dbReference type="EMBL" id="BX571657">
    <property type="protein sequence ID" value="CAE09180.1"/>
    <property type="molecule type" value="Genomic_DNA"/>
</dbReference>
<evidence type="ECO:0000256" key="4">
    <source>
        <dbReference type="ARBA" id="ARBA00022475"/>
    </source>
</evidence>
<evidence type="ECO:0000256" key="2">
    <source>
        <dbReference type="ARBA" id="ARBA00005658"/>
    </source>
</evidence>
<dbReference type="RefSeq" id="WP_011137980.1">
    <property type="nucleotide sequence ID" value="NC_005090.1"/>
</dbReference>
<dbReference type="HOGENOM" id="CLU_010118_3_1_7"/>
<feature type="transmembrane region" description="Helical" evidence="8">
    <location>
        <begin position="314"/>
        <end position="332"/>
    </location>
</feature>
<keyword evidence="5 8" id="KW-0812">Transmembrane</keyword>
<dbReference type="KEGG" id="wsu:WS0006"/>
<feature type="transmembrane region" description="Helical" evidence="8">
    <location>
        <begin position="187"/>
        <end position="209"/>
    </location>
</feature>
<feature type="transmembrane region" description="Helical" evidence="8">
    <location>
        <begin position="439"/>
        <end position="462"/>
    </location>
</feature>
<comment type="similarity">
    <text evidence="2">Belongs to the BCCT transporter (TC 2.A.15) family.</text>
</comment>
<feature type="transmembrane region" description="Helical" evidence="8">
    <location>
        <begin position="399"/>
        <end position="418"/>
    </location>
</feature>
<evidence type="ECO:0000256" key="5">
    <source>
        <dbReference type="ARBA" id="ARBA00022692"/>
    </source>
</evidence>
<dbReference type="PROSITE" id="PS01303">
    <property type="entry name" value="BCCT"/>
    <property type="match status" value="1"/>
</dbReference>
<name>Q7MAU9_WOLSU</name>
<feature type="transmembrane region" description="Helical" evidence="8">
    <location>
        <begin position="12"/>
        <end position="29"/>
    </location>
</feature>
<dbReference type="eggNOG" id="COG1292">
    <property type="taxonomic scope" value="Bacteria"/>
</dbReference>
<feature type="transmembrane region" description="Helical" evidence="8">
    <location>
        <begin position="89"/>
        <end position="108"/>
    </location>
</feature>
<dbReference type="InterPro" id="IPR018093">
    <property type="entry name" value="BCCT_CS"/>
</dbReference>
<dbReference type="Proteomes" id="UP000000422">
    <property type="component" value="Chromosome"/>
</dbReference>
<dbReference type="Pfam" id="PF02028">
    <property type="entry name" value="BCCT"/>
    <property type="match status" value="1"/>
</dbReference>
<feature type="transmembrane region" description="Helical" evidence="8">
    <location>
        <begin position="137"/>
        <end position="160"/>
    </location>
</feature>
<dbReference type="NCBIfam" id="TIGR00842">
    <property type="entry name" value="bcct"/>
    <property type="match status" value="1"/>
</dbReference>
<dbReference type="GO" id="GO:0022857">
    <property type="term" value="F:transmembrane transporter activity"/>
    <property type="evidence" value="ECO:0007669"/>
    <property type="project" value="InterPro"/>
</dbReference>
<evidence type="ECO:0000256" key="7">
    <source>
        <dbReference type="ARBA" id="ARBA00023136"/>
    </source>
</evidence>
<organism evidence="10">
    <name type="scientific">Wolinella succinogenes (strain ATCC 29543 / DSM 1740 / CCUG 13145 / JCM 31913 / LMG 7466 / NCTC 11488 / FDC 602W)</name>
    <name type="common">Vibrio succinogenes</name>
    <dbReference type="NCBI Taxonomy" id="273121"/>
    <lineage>
        <taxon>Bacteria</taxon>
        <taxon>Pseudomonadati</taxon>
        <taxon>Campylobacterota</taxon>
        <taxon>Epsilonproteobacteria</taxon>
        <taxon>Campylobacterales</taxon>
        <taxon>Helicobacteraceae</taxon>
        <taxon>Wolinella</taxon>
    </lineage>
</organism>
<reference evidence="9 10" key="1">
    <citation type="journal article" date="2003" name="Proc. Natl. Acad. Sci. U.S.A.">
        <title>Complete genome sequence and analysis of Wolinella succinogenes.</title>
        <authorList>
            <person name="Baar C."/>
            <person name="Eppinger M."/>
            <person name="Raddatz G."/>
            <person name="Simon JM."/>
            <person name="Lanz C."/>
            <person name="Klimmek O."/>
            <person name="Nandakumar R."/>
            <person name="Gross R."/>
            <person name="Rosinus A."/>
            <person name="Keller H."/>
            <person name="Jagtap P."/>
            <person name="Linke B."/>
            <person name="Meyer F."/>
            <person name="Lederer H."/>
            <person name="Schuster S.C."/>
        </authorList>
    </citation>
    <scope>NUCLEOTIDE SEQUENCE [LARGE SCALE GENOMIC DNA]</scope>
    <source>
        <strain evidence="10">ATCC 29543 / DSM 1740 / CCUG 13145 / JCM 31913 / LMG 7466 / NCTC 11488 / FDC 602W</strain>
    </source>
</reference>
<feature type="transmembrane region" description="Helical" evidence="8">
    <location>
        <begin position="259"/>
        <end position="283"/>
    </location>
</feature>
<protein>
    <submittedName>
        <fullName evidence="9">PUTATIVE CHOLINE TRANSPORTER</fullName>
    </submittedName>
</protein>
<evidence type="ECO:0000256" key="6">
    <source>
        <dbReference type="ARBA" id="ARBA00022989"/>
    </source>
</evidence>
<keyword evidence="10" id="KW-1185">Reference proteome</keyword>
<feature type="transmembrane region" description="Helical" evidence="8">
    <location>
        <begin position="229"/>
        <end position="247"/>
    </location>
</feature>
<evidence type="ECO:0000256" key="8">
    <source>
        <dbReference type="SAM" id="Phobius"/>
    </source>
</evidence>
<keyword evidence="7 8" id="KW-0472">Membrane</keyword>
<dbReference type="NCBIfam" id="NF007399">
    <property type="entry name" value="PRK09928.1"/>
    <property type="match status" value="1"/>
</dbReference>
<dbReference type="PANTHER" id="PTHR30047:SF7">
    <property type="entry name" value="HIGH-AFFINITY CHOLINE TRANSPORT PROTEIN"/>
    <property type="match status" value="1"/>
</dbReference>
<gene>
    <name evidence="9" type="ordered locus">WS0006</name>
</gene>
<evidence type="ECO:0000256" key="3">
    <source>
        <dbReference type="ARBA" id="ARBA00022448"/>
    </source>
</evidence>
<evidence type="ECO:0000256" key="1">
    <source>
        <dbReference type="ARBA" id="ARBA00004651"/>
    </source>
</evidence>
<accession>Q7MAU9</accession>